<gene>
    <name evidence="1" type="ordered locus">PCC7424_4154</name>
</gene>
<reference evidence="2" key="1">
    <citation type="journal article" date="2011" name="MBio">
        <title>Novel metabolic attributes of the genus Cyanothece, comprising a group of unicellular nitrogen-fixing Cyanobacteria.</title>
        <authorList>
            <person name="Bandyopadhyay A."/>
            <person name="Elvitigala T."/>
            <person name="Welsh E."/>
            <person name="Stockel J."/>
            <person name="Liberton M."/>
            <person name="Min H."/>
            <person name="Sherman L.A."/>
            <person name="Pakrasi H.B."/>
        </authorList>
    </citation>
    <scope>NUCLEOTIDE SEQUENCE [LARGE SCALE GENOMIC DNA]</scope>
    <source>
        <strain evidence="2">PCC 7424</strain>
    </source>
</reference>
<dbReference type="HOGENOM" id="CLU_1060585_0_0_3"/>
<proteinExistence type="predicted"/>
<dbReference type="STRING" id="65393.PCC7424_4154"/>
<evidence type="ECO:0000313" key="1">
    <source>
        <dbReference type="EMBL" id="ACK72525.1"/>
    </source>
</evidence>
<keyword evidence="2" id="KW-1185">Reference proteome</keyword>
<accession>B7KLF3</accession>
<dbReference type="eggNOG" id="ENOG502ZER4">
    <property type="taxonomic scope" value="Bacteria"/>
</dbReference>
<dbReference type="RefSeq" id="WP_015956110.1">
    <property type="nucleotide sequence ID" value="NC_011729.1"/>
</dbReference>
<name>B7KLF3_GLOC7</name>
<organism evidence="1 2">
    <name type="scientific">Gloeothece citriformis (strain PCC 7424)</name>
    <name type="common">Cyanothece sp. (strain PCC 7424)</name>
    <dbReference type="NCBI Taxonomy" id="65393"/>
    <lineage>
        <taxon>Bacteria</taxon>
        <taxon>Bacillati</taxon>
        <taxon>Cyanobacteriota</taxon>
        <taxon>Cyanophyceae</taxon>
        <taxon>Oscillatoriophycideae</taxon>
        <taxon>Chroococcales</taxon>
        <taxon>Aphanothecaceae</taxon>
        <taxon>Gloeothece</taxon>
        <taxon>Gloeothece citriformis</taxon>
    </lineage>
</organism>
<sequence length="262" mass="30304">MSSNNSQIFWLDSTRSRYFLIPEGENISPGDFTLCNLIGEKKNVSLTEIFSFEVSELDAKIYLENLLKKNRELAQKDLLQRLKDSSLTTTLEALQNQPEEAKMAFENFYNSLKEIVNDSTSNNPSQVESVGIYLDSFRQLLKNQDIKIKEEIEKELPEKIRELFSLEEIDRYIPKVINKLRELAQEIENNPELGLKKIDEAINTLSQDLLLEEEKRLDTKRKQEYKKSAKKAIAQSFKSLNLPSFAGGDFTLKNNLQKKDED</sequence>
<evidence type="ECO:0000313" key="2">
    <source>
        <dbReference type="Proteomes" id="UP000002384"/>
    </source>
</evidence>
<dbReference type="KEGG" id="cyc:PCC7424_4154"/>
<dbReference type="Proteomes" id="UP000002384">
    <property type="component" value="Chromosome"/>
</dbReference>
<dbReference type="EMBL" id="CP001291">
    <property type="protein sequence ID" value="ACK72525.1"/>
    <property type="molecule type" value="Genomic_DNA"/>
</dbReference>
<protein>
    <submittedName>
        <fullName evidence="1">Uncharacterized protein</fullName>
    </submittedName>
</protein>
<dbReference type="AlphaFoldDB" id="B7KLF3"/>
<dbReference type="OrthoDB" id="582993at2"/>